<sequence>MNLKRIVPGPWTLIYLLSFLGVIFMVLFFWWFFKNPIPVNNPYKVYP</sequence>
<comment type="caution">
    <text evidence="2">The sequence shown here is derived from an EMBL/GenBank/DDBJ whole genome shotgun (WGS) entry which is preliminary data.</text>
</comment>
<keyword evidence="1" id="KW-0472">Membrane</keyword>
<name>A0A2T0S8X6_9BACT</name>
<gene>
    <name evidence="2" type="ORF">CLV58_12525</name>
</gene>
<organism evidence="2 3">
    <name type="scientific">Spirosoma oryzae</name>
    <dbReference type="NCBI Taxonomy" id="1469603"/>
    <lineage>
        <taxon>Bacteria</taxon>
        <taxon>Pseudomonadati</taxon>
        <taxon>Bacteroidota</taxon>
        <taxon>Cytophagia</taxon>
        <taxon>Cytophagales</taxon>
        <taxon>Cytophagaceae</taxon>
        <taxon>Spirosoma</taxon>
    </lineage>
</organism>
<dbReference type="RefSeq" id="WP_170108763.1">
    <property type="nucleotide sequence ID" value="NZ_PVTE01000025.1"/>
</dbReference>
<dbReference type="EMBL" id="PVTE01000025">
    <property type="protein sequence ID" value="PRY29763.1"/>
    <property type="molecule type" value="Genomic_DNA"/>
</dbReference>
<feature type="transmembrane region" description="Helical" evidence="1">
    <location>
        <begin position="12"/>
        <end position="33"/>
    </location>
</feature>
<keyword evidence="3" id="KW-1185">Reference proteome</keyword>
<dbReference type="AlphaFoldDB" id="A0A2T0S8X6"/>
<accession>A0A2T0S8X6</accession>
<evidence type="ECO:0000313" key="3">
    <source>
        <dbReference type="Proteomes" id="UP000238375"/>
    </source>
</evidence>
<keyword evidence="1" id="KW-0812">Transmembrane</keyword>
<evidence type="ECO:0000313" key="2">
    <source>
        <dbReference type="EMBL" id="PRY29763.1"/>
    </source>
</evidence>
<protein>
    <submittedName>
        <fullName evidence="2">Uncharacterized protein</fullName>
    </submittedName>
</protein>
<reference evidence="2 3" key="1">
    <citation type="submission" date="2018-03" db="EMBL/GenBank/DDBJ databases">
        <title>Genomic Encyclopedia of Archaeal and Bacterial Type Strains, Phase II (KMG-II): from individual species to whole genera.</title>
        <authorList>
            <person name="Goeker M."/>
        </authorList>
    </citation>
    <scope>NUCLEOTIDE SEQUENCE [LARGE SCALE GENOMIC DNA]</scope>
    <source>
        <strain evidence="2 3">DSM 28354</strain>
    </source>
</reference>
<keyword evidence="1" id="KW-1133">Transmembrane helix</keyword>
<proteinExistence type="predicted"/>
<evidence type="ECO:0000256" key="1">
    <source>
        <dbReference type="SAM" id="Phobius"/>
    </source>
</evidence>
<dbReference type="Proteomes" id="UP000238375">
    <property type="component" value="Unassembled WGS sequence"/>
</dbReference>